<dbReference type="WBParaSite" id="ALUE_0000834801-mRNA-1">
    <property type="protein sequence ID" value="ALUE_0000834801-mRNA-1"/>
    <property type="gene ID" value="ALUE_0000834801"/>
</dbReference>
<dbReference type="Proteomes" id="UP000036681">
    <property type="component" value="Unplaced"/>
</dbReference>
<keyword evidence="2" id="KW-1185">Reference proteome</keyword>
<feature type="compositionally biased region" description="Polar residues" evidence="1">
    <location>
        <begin position="69"/>
        <end position="83"/>
    </location>
</feature>
<accession>A0A0M3HY28</accession>
<name>A0A0M3HY28_ASCLU</name>
<feature type="region of interest" description="Disordered" evidence="1">
    <location>
        <begin position="1"/>
        <end position="24"/>
    </location>
</feature>
<sequence length="94" mass="10122">MKRQERAVYSALPHLASDNGTGHQGVHCSNRELVHSVRAADQPINTHICSRASITLRACGHRAAVMTSAMPNHSSSSTPTLSAIPQGRRRTCAH</sequence>
<protein>
    <submittedName>
        <fullName evidence="3">Uncharacterized protein</fullName>
    </submittedName>
</protein>
<proteinExistence type="predicted"/>
<reference evidence="3" key="1">
    <citation type="submission" date="2017-02" db="UniProtKB">
        <authorList>
            <consortium name="WormBaseParasite"/>
        </authorList>
    </citation>
    <scope>IDENTIFICATION</scope>
</reference>
<dbReference type="AlphaFoldDB" id="A0A0M3HY28"/>
<evidence type="ECO:0000313" key="2">
    <source>
        <dbReference type="Proteomes" id="UP000036681"/>
    </source>
</evidence>
<evidence type="ECO:0000313" key="3">
    <source>
        <dbReference type="WBParaSite" id="ALUE_0000834801-mRNA-1"/>
    </source>
</evidence>
<evidence type="ECO:0000256" key="1">
    <source>
        <dbReference type="SAM" id="MobiDB-lite"/>
    </source>
</evidence>
<organism evidence="2 3">
    <name type="scientific">Ascaris lumbricoides</name>
    <name type="common">Giant roundworm</name>
    <dbReference type="NCBI Taxonomy" id="6252"/>
    <lineage>
        <taxon>Eukaryota</taxon>
        <taxon>Metazoa</taxon>
        <taxon>Ecdysozoa</taxon>
        <taxon>Nematoda</taxon>
        <taxon>Chromadorea</taxon>
        <taxon>Rhabditida</taxon>
        <taxon>Spirurina</taxon>
        <taxon>Ascaridomorpha</taxon>
        <taxon>Ascaridoidea</taxon>
        <taxon>Ascarididae</taxon>
        <taxon>Ascaris</taxon>
    </lineage>
</organism>
<feature type="region of interest" description="Disordered" evidence="1">
    <location>
        <begin position="69"/>
        <end position="94"/>
    </location>
</feature>